<evidence type="ECO:0000313" key="2">
    <source>
        <dbReference type="EMBL" id="KDQ62805.1"/>
    </source>
</evidence>
<dbReference type="EMBL" id="KL197711">
    <property type="protein sequence ID" value="KDQ62805.1"/>
    <property type="molecule type" value="Genomic_DNA"/>
</dbReference>
<organism evidence="2 3">
    <name type="scientific">Jaapia argillacea MUCL 33604</name>
    <dbReference type="NCBI Taxonomy" id="933084"/>
    <lineage>
        <taxon>Eukaryota</taxon>
        <taxon>Fungi</taxon>
        <taxon>Dikarya</taxon>
        <taxon>Basidiomycota</taxon>
        <taxon>Agaricomycotina</taxon>
        <taxon>Agaricomycetes</taxon>
        <taxon>Agaricomycetidae</taxon>
        <taxon>Jaapiales</taxon>
        <taxon>Jaapiaceae</taxon>
        <taxon>Jaapia</taxon>
    </lineage>
</organism>
<feature type="domain" description="DUF6699" evidence="1">
    <location>
        <begin position="1"/>
        <end position="133"/>
    </location>
</feature>
<dbReference type="Proteomes" id="UP000027265">
    <property type="component" value="Unassembled WGS sequence"/>
</dbReference>
<dbReference type="Pfam" id="PF20415">
    <property type="entry name" value="DUF6699"/>
    <property type="match status" value="1"/>
</dbReference>
<evidence type="ECO:0000313" key="3">
    <source>
        <dbReference type="Proteomes" id="UP000027265"/>
    </source>
</evidence>
<proteinExistence type="predicted"/>
<dbReference type="InParanoid" id="A0A067Q9G9"/>
<dbReference type="AlphaFoldDB" id="A0A067Q9G9"/>
<keyword evidence="3" id="KW-1185">Reference proteome</keyword>
<accession>A0A067Q9G9</accession>
<dbReference type="InterPro" id="IPR046522">
    <property type="entry name" value="DUF6699"/>
</dbReference>
<sequence length="152" mass="17508">LYFDVAHHVDRIRIHSTFAPRPLTSSEMNKPAASKPLTHMTIWCEDLPWWPVVVRRKDGICCADIFHAIYDTYHQPLSDSDRECIPSKRIAGCEEAFKQRCKSADSLTAWEEAQGLRRVDLLKGKTMFVGLRRPALNQDQNRWVLQVCKPSS</sequence>
<dbReference type="OrthoDB" id="3241567at2759"/>
<evidence type="ECO:0000259" key="1">
    <source>
        <dbReference type="Pfam" id="PF20415"/>
    </source>
</evidence>
<dbReference type="HOGENOM" id="CLU_1511159_0_0_1"/>
<gene>
    <name evidence="2" type="ORF">JAAARDRAFT_122643</name>
</gene>
<name>A0A067Q9G9_9AGAM</name>
<protein>
    <recommendedName>
        <fullName evidence="1">DUF6699 domain-containing protein</fullName>
    </recommendedName>
</protein>
<feature type="non-terminal residue" evidence="2">
    <location>
        <position position="1"/>
    </location>
</feature>
<reference evidence="3" key="1">
    <citation type="journal article" date="2014" name="Proc. Natl. Acad. Sci. U.S.A.">
        <title>Extensive sampling of basidiomycete genomes demonstrates inadequacy of the white-rot/brown-rot paradigm for wood decay fungi.</title>
        <authorList>
            <person name="Riley R."/>
            <person name="Salamov A.A."/>
            <person name="Brown D.W."/>
            <person name="Nagy L.G."/>
            <person name="Floudas D."/>
            <person name="Held B.W."/>
            <person name="Levasseur A."/>
            <person name="Lombard V."/>
            <person name="Morin E."/>
            <person name="Otillar R."/>
            <person name="Lindquist E.A."/>
            <person name="Sun H."/>
            <person name="LaButti K.M."/>
            <person name="Schmutz J."/>
            <person name="Jabbour D."/>
            <person name="Luo H."/>
            <person name="Baker S.E."/>
            <person name="Pisabarro A.G."/>
            <person name="Walton J.D."/>
            <person name="Blanchette R.A."/>
            <person name="Henrissat B."/>
            <person name="Martin F."/>
            <person name="Cullen D."/>
            <person name="Hibbett D.S."/>
            <person name="Grigoriev I.V."/>
        </authorList>
    </citation>
    <scope>NUCLEOTIDE SEQUENCE [LARGE SCALE GENOMIC DNA]</scope>
    <source>
        <strain evidence="3">MUCL 33604</strain>
    </source>
</reference>